<gene>
    <name evidence="1" type="ORF">TL10_01775</name>
</gene>
<proteinExistence type="predicted"/>
<evidence type="ECO:0000313" key="1">
    <source>
        <dbReference type="EMBL" id="KIU18674.1"/>
    </source>
</evidence>
<organism evidence="1 2">
    <name type="scientific">Mycolicibacterium llatzerense</name>
    <dbReference type="NCBI Taxonomy" id="280871"/>
    <lineage>
        <taxon>Bacteria</taxon>
        <taxon>Bacillati</taxon>
        <taxon>Actinomycetota</taxon>
        <taxon>Actinomycetes</taxon>
        <taxon>Mycobacteriales</taxon>
        <taxon>Mycobacteriaceae</taxon>
        <taxon>Mycolicibacterium</taxon>
    </lineage>
</organism>
<dbReference type="InterPro" id="IPR036689">
    <property type="entry name" value="ESAT-6-like_sf"/>
</dbReference>
<dbReference type="PATRIC" id="fig|280871.6.peg.362"/>
<keyword evidence="2" id="KW-1185">Reference proteome</keyword>
<name>A0A0D1K1A2_9MYCO</name>
<dbReference type="Pfam" id="PF06013">
    <property type="entry name" value="WXG100"/>
    <property type="match status" value="1"/>
</dbReference>
<comment type="caution">
    <text evidence="1">The sequence shown here is derived from an EMBL/GenBank/DDBJ whole genome shotgun (WGS) entry which is preliminary data.</text>
</comment>
<evidence type="ECO:0008006" key="3">
    <source>
        <dbReference type="Google" id="ProtNLM"/>
    </source>
</evidence>
<dbReference type="SUPFAM" id="SSF140453">
    <property type="entry name" value="EsxAB dimer-like"/>
    <property type="match status" value="1"/>
</dbReference>
<accession>A0A0D1K1A2</accession>
<dbReference type="Proteomes" id="UP000032221">
    <property type="component" value="Unassembled WGS sequence"/>
</dbReference>
<protein>
    <recommendedName>
        <fullName evidence="3">ESAT-6-like protein</fullName>
    </recommendedName>
</protein>
<dbReference type="Gene3D" id="1.10.287.1060">
    <property type="entry name" value="ESAT-6-like"/>
    <property type="match status" value="1"/>
</dbReference>
<dbReference type="STRING" id="280871.TL10_01775"/>
<sequence length="86" mass="8804">MDSLADELATQLQAIDSEVSGFVGSGWTGLSSGAFAESFWKWHAGAKDVHTGLAEMASLLGIAAGAYESQDSHSGAALSTQMRIGG</sequence>
<dbReference type="EMBL" id="JXST01000002">
    <property type="protein sequence ID" value="KIU18674.1"/>
    <property type="molecule type" value="Genomic_DNA"/>
</dbReference>
<dbReference type="InterPro" id="IPR010310">
    <property type="entry name" value="T7SS_ESAT-6-like"/>
</dbReference>
<dbReference type="AlphaFoldDB" id="A0A0D1K1A2"/>
<evidence type="ECO:0000313" key="2">
    <source>
        <dbReference type="Proteomes" id="UP000032221"/>
    </source>
</evidence>
<reference evidence="1 2" key="1">
    <citation type="submission" date="2015-01" db="EMBL/GenBank/DDBJ databases">
        <title>Genome sequence of Mycobacterium llatzerense and Mycobacterium immunogenum recovered from brain abscess.</title>
        <authorList>
            <person name="Greninger A.L."/>
            <person name="Langelier C."/>
            <person name="Cunningham G."/>
            <person name="Chiu C.Y."/>
            <person name="Miller S."/>
        </authorList>
    </citation>
    <scope>NUCLEOTIDE SEQUENCE [LARGE SCALE GENOMIC DNA]</scope>
    <source>
        <strain evidence="1 2">CLUC14</strain>
    </source>
</reference>